<proteinExistence type="predicted"/>
<protein>
    <recommendedName>
        <fullName evidence="4">Vitellogenin</fullName>
    </recommendedName>
</protein>
<dbReference type="EMBL" id="JAHXZJ010000747">
    <property type="protein sequence ID" value="KAH0557509.1"/>
    <property type="molecule type" value="Genomic_DNA"/>
</dbReference>
<evidence type="ECO:0000313" key="3">
    <source>
        <dbReference type="Proteomes" id="UP000826195"/>
    </source>
</evidence>
<keyword evidence="3" id="KW-1185">Reference proteome</keyword>
<comment type="caution">
    <text evidence="2">The sequence shown here is derived from an EMBL/GenBank/DDBJ whole genome shotgun (WGS) entry which is preliminary data.</text>
</comment>
<evidence type="ECO:0000256" key="1">
    <source>
        <dbReference type="SAM" id="MobiDB-lite"/>
    </source>
</evidence>
<gene>
    <name evidence="2" type="ORF">KQX54_007313</name>
</gene>
<evidence type="ECO:0000313" key="2">
    <source>
        <dbReference type="EMBL" id="KAH0557509.1"/>
    </source>
</evidence>
<dbReference type="Proteomes" id="UP000826195">
    <property type="component" value="Unassembled WGS sequence"/>
</dbReference>
<name>A0AAV7IWR3_COTGL</name>
<evidence type="ECO:0008006" key="4">
    <source>
        <dbReference type="Google" id="ProtNLM"/>
    </source>
</evidence>
<reference evidence="2 3" key="1">
    <citation type="journal article" date="2021" name="J. Hered.">
        <title>A chromosome-level genome assembly of the parasitoid wasp, Cotesia glomerata (Hymenoptera: Braconidae).</title>
        <authorList>
            <person name="Pinto B.J."/>
            <person name="Weis J.J."/>
            <person name="Gamble T."/>
            <person name="Ode P.J."/>
            <person name="Paul R."/>
            <person name="Zaspel J.M."/>
        </authorList>
    </citation>
    <scope>NUCLEOTIDE SEQUENCE [LARGE SCALE GENOMIC DNA]</scope>
    <source>
        <strain evidence="2">CgM1</strain>
    </source>
</reference>
<sequence>MTAQSNVCEMMKSHPSEELPSYDLPALDPKTNEIKVLPNLKVSASDFAKAICQEEMSKRAKLLVRMKWPDKGIRLQLGFDKNAPGVKILINDQEVTEVQGKSLNFLSQI</sequence>
<accession>A0AAV7IWR3</accession>
<organism evidence="2 3">
    <name type="scientific">Cotesia glomerata</name>
    <name type="common">Lepidopteran parasitic wasp</name>
    <name type="synonym">Apanteles glomeratus</name>
    <dbReference type="NCBI Taxonomy" id="32391"/>
    <lineage>
        <taxon>Eukaryota</taxon>
        <taxon>Metazoa</taxon>
        <taxon>Ecdysozoa</taxon>
        <taxon>Arthropoda</taxon>
        <taxon>Hexapoda</taxon>
        <taxon>Insecta</taxon>
        <taxon>Pterygota</taxon>
        <taxon>Neoptera</taxon>
        <taxon>Endopterygota</taxon>
        <taxon>Hymenoptera</taxon>
        <taxon>Apocrita</taxon>
        <taxon>Ichneumonoidea</taxon>
        <taxon>Braconidae</taxon>
        <taxon>Microgastrinae</taxon>
        <taxon>Cotesia</taxon>
    </lineage>
</organism>
<dbReference type="AlphaFoldDB" id="A0AAV7IWR3"/>
<feature type="region of interest" description="Disordered" evidence="1">
    <location>
        <begin position="1"/>
        <end position="24"/>
    </location>
</feature>